<accession>A0A0K1PN87</accession>
<evidence type="ECO:0000313" key="5">
    <source>
        <dbReference type="EMBL" id="AKU94993.1"/>
    </source>
</evidence>
<dbReference type="SUPFAM" id="SSF52540">
    <property type="entry name" value="P-loop containing nucleoside triphosphate hydrolases"/>
    <property type="match status" value="2"/>
</dbReference>
<dbReference type="GO" id="GO:0016887">
    <property type="term" value="F:ATP hydrolysis activity"/>
    <property type="evidence" value="ECO:0007669"/>
    <property type="project" value="InterPro"/>
</dbReference>
<feature type="domain" description="AAA+ ATPase" evidence="4">
    <location>
        <begin position="6"/>
        <end position="214"/>
    </location>
</feature>
<evidence type="ECO:0000259" key="4">
    <source>
        <dbReference type="SMART" id="SM00382"/>
    </source>
</evidence>
<dbReference type="Pfam" id="PF02374">
    <property type="entry name" value="ArsA_ATPase"/>
    <property type="match status" value="2"/>
</dbReference>
<dbReference type="EMBL" id="CP012333">
    <property type="protein sequence ID" value="AKU94993.1"/>
    <property type="molecule type" value="Genomic_DNA"/>
</dbReference>
<dbReference type="STRING" id="1391654.AKJ09_01657"/>
<keyword evidence="6" id="KW-1185">Reference proteome</keyword>
<dbReference type="GO" id="GO:0005524">
    <property type="term" value="F:ATP binding"/>
    <property type="evidence" value="ECO:0007669"/>
    <property type="project" value="InterPro"/>
</dbReference>
<dbReference type="InterPro" id="IPR016300">
    <property type="entry name" value="ATPase_ArsA/GET3"/>
</dbReference>
<dbReference type="PANTHER" id="PTHR10803:SF3">
    <property type="entry name" value="ATPASE GET3"/>
    <property type="match status" value="1"/>
</dbReference>
<evidence type="ECO:0000256" key="1">
    <source>
        <dbReference type="ARBA" id="ARBA00011040"/>
    </source>
</evidence>
<evidence type="ECO:0000256" key="3">
    <source>
        <dbReference type="ARBA" id="ARBA00066752"/>
    </source>
</evidence>
<dbReference type="GO" id="GO:0015446">
    <property type="term" value="F:ATPase-coupled arsenite transmembrane transporter activity"/>
    <property type="evidence" value="ECO:0007669"/>
    <property type="project" value="UniProtKB-EC"/>
</dbReference>
<dbReference type="Gene3D" id="3.40.50.300">
    <property type="entry name" value="P-loop containing nucleotide triphosphate hydrolases"/>
    <property type="match status" value="2"/>
</dbReference>
<sequence length="656" mass="70485">MDDAVTPPRLSFCGGKGGVGKTTCAAAAAVRAASEGSRVLVVSTDPAHSLADALAVELGPDARRVHGARGELYATELDADRALGRWLRVRDQAFHTIASRGTYLDDEDIDRMLSLSFPGVDELVGLIELLRLAKAHPYDEVIVDTAPTGHTLRLLEMPETLARLAQVLNDMHEKHRFLTTSLGGAWAPDAADEVIDDIAREAAELHAILTDRSRASFTWVTLPEELPVRESEDAAEAMAELGIALAVVVVNRVWPVPDRPCARCTPRVSEERTWRLYLARTFAGARVIEMPALLVEPRGPRALLELALAARDAEEPPTPPSGPAPGAAAKSARGFCLPISPSAELVLFGGKGGVGKTSAATAAALALAEERPRDRVLVLSTDPAHSLGDAFAAELSDDEQPVPGAPPNLVARELDAARAWASQRERYRSAIDDLFSSIFRGNMSASYDRIVLEDLLDLAPPGIDELLALVTITEALSPPARYDLVIADTAPTGHTLRLLELPAKALEWVHALMVVVLKYRNVVGLGDFASDLTDFAHQLRGLMALLTDPTRAAFVAVTRPAILPRLETARLVRKLKELEVPLAAILVNAVTEPGCGRCNAAVEVERSELVELSKLAVSQTRSKQLVKARAIYPGPRGANALARWGSAWFTDPRGSF</sequence>
<dbReference type="CDD" id="cd02035">
    <property type="entry name" value="ArsA"/>
    <property type="match status" value="2"/>
</dbReference>
<dbReference type="SMART" id="SM00382">
    <property type="entry name" value="AAA"/>
    <property type="match status" value="2"/>
</dbReference>
<dbReference type="InterPro" id="IPR003593">
    <property type="entry name" value="AAA+_ATPase"/>
</dbReference>
<name>A0A0K1PN87_9BACT</name>
<dbReference type="KEGG" id="llu:AKJ09_01657"/>
<protein>
    <recommendedName>
        <fullName evidence="3">arsenite-transporting ATPase</fullName>
        <ecNumber evidence="3">7.3.2.7</ecNumber>
    </recommendedName>
</protein>
<dbReference type="InterPro" id="IPR027417">
    <property type="entry name" value="P-loop_NTPase"/>
</dbReference>
<evidence type="ECO:0000256" key="2">
    <source>
        <dbReference type="ARBA" id="ARBA00052296"/>
    </source>
</evidence>
<dbReference type="PANTHER" id="PTHR10803">
    <property type="entry name" value="ARSENICAL PUMP-DRIVING ATPASE ARSENITE-TRANSLOCATING ATPASE"/>
    <property type="match status" value="1"/>
</dbReference>
<comment type="similarity">
    <text evidence="1">Belongs to the arsA ATPase family.</text>
</comment>
<dbReference type="EC" id="7.3.2.7" evidence="3"/>
<dbReference type="InterPro" id="IPR025723">
    <property type="entry name" value="ArsA/GET3_ATPase-like"/>
</dbReference>
<dbReference type="AlphaFoldDB" id="A0A0K1PN87"/>
<dbReference type="NCBIfam" id="TIGR00345">
    <property type="entry name" value="GET3_arsA_TRC40"/>
    <property type="match status" value="2"/>
</dbReference>
<evidence type="ECO:0000313" key="6">
    <source>
        <dbReference type="Proteomes" id="UP000064967"/>
    </source>
</evidence>
<reference evidence="5 6" key="1">
    <citation type="submission" date="2015-08" db="EMBL/GenBank/DDBJ databases">
        <authorList>
            <person name="Babu N.S."/>
            <person name="Beckwith C.J."/>
            <person name="Beseler K.G."/>
            <person name="Brison A."/>
            <person name="Carone J.V."/>
            <person name="Caskin T.P."/>
            <person name="Diamond M."/>
            <person name="Durham M.E."/>
            <person name="Foxe J.M."/>
            <person name="Go M."/>
            <person name="Henderson B.A."/>
            <person name="Jones I.B."/>
            <person name="McGettigan J.A."/>
            <person name="Micheletti S.J."/>
            <person name="Nasrallah M.E."/>
            <person name="Ortiz D."/>
            <person name="Piller C.R."/>
            <person name="Privatt S.R."/>
            <person name="Schneider S.L."/>
            <person name="Sharp S."/>
            <person name="Smith T.C."/>
            <person name="Stanton J.D."/>
            <person name="Ullery H.E."/>
            <person name="Wilson R.J."/>
            <person name="Serrano M.G."/>
            <person name="Buck G."/>
            <person name="Lee V."/>
            <person name="Wang Y."/>
            <person name="Carvalho R."/>
            <person name="Voegtly L."/>
            <person name="Shi R."/>
            <person name="Duckworth R."/>
            <person name="Johnson A."/>
            <person name="Loviza R."/>
            <person name="Walstead R."/>
            <person name="Shah Z."/>
            <person name="Kiflezghi M."/>
            <person name="Wade K."/>
            <person name="Ball S.L."/>
            <person name="Bradley K.W."/>
            <person name="Asai D.J."/>
            <person name="Bowman C.A."/>
            <person name="Russell D.A."/>
            <person name="Pope W.H."/>
            <person name="Jacobs-Sera D."/>
            <person name="Hendrix R.W."/>
            <person name="Hatfull G.F."/>
        </authorList>
    </citation>
    <scope>NUCLEOTIDE SEQUENCE [LARGE SCALE GENOMIC DNA]</scope>
    <source>
        <strain evidence="5 6">DSM 27648</strain>
    </source>
</reference>
<dbReference type="Proteomes" id="UP000064967">
    <property type="component" value="Chromosome"/>
</dbReference>
<feature type="domain" description="AAA+ ATPase" evidence="4">
    <location>
        <begin position="342"/>
        <end position="582"/>
    </location>
</feature>
<proteinExistence type="inferred from homology"/>
<dbReference type="PATRIC" id="fig|1391654.3.peg.1676"/>
<organism evidence="5 6">
    <name type="scientific">Labilithrix luteola</name>
    <dbReference type="NCBI Taxonomy" id="1391654"/>
    <lineage>
        <taxon>Bacteria</taxon>
        <taxon>Pseudomonadati</taxon>
        <taxon>Myxococcota</taxon>
        <taxon>Polyangia</taxon>
        <taxon>Polyangiales</taxon>
        <taxon>Labilitrichaceae</taxon>
        <taxon>Labilithrix</taxon>
    </lineage>
</organism>
<comment type="catalytic activity">
    <reaction evidence="2">
        <text>arsenite(in) + ATP + H2O = arsenite(out) + ADP + phosphate + H(+)</text>
        <dbReference type="Rhea" id="RHEA:11348"/>
        <dbReference type="ChEBI" id="CHEBI:15377"/>
        <dbReference type="ChEBI" id="CHEBI:15378"/>
        <dbReference type="ChEBI" id="CHEBI:29242"/>
        <dbReference type="ChEBI" id="CHEBI:30616"/>
        <dbReference type="ChEBI" id="CHEBI:43474"/>
        <dbReference type="ChEBI" id="CHEBI:456216"/>
        <dbReference type="EC" id="7.3.2.7"/>
    </reaction>
</comment>
<gene>
    <name evidence="5" type="ORF">AKJ09_01657</name>
</gene>